<dbReference type="OrthoDB" id="185346at2"/>
<protein>
    <submittedName>
        <fullName evidence="4">AraC-type DNA-binding protein</fullName>
    </submittedName>
</protein>
<dbReference type="InterPro" id="IPR009057">
    <property type="entry name" value="Homeodomain-like_sf"/>
</dbReference>
<dbReference type="RefSeq" id="WP_092739214.1">
    <property type="nucleotide sequence ID" value="NZ_FMZC01000001.1"/>
</dbReference>
<accession>A0A1G6I5M8</accession>
<keyword evidence="4" id="KW-0238">DNA-binding</keyword>
<dbReference type="Gene3D" id="1.10.10.60">
    <property type="entry name" value="Homeodomain-like"/>
    <property type="match status" value="2"/>
</dbReference>
<keyword evidence="1" id="KW-0805">Transcription regulation</keyword>
<evidence type="ECO:0000313" key="5">
    <source>
        <dbReference type="Proteomes" id="UP000198781"/>
    </source>
</evidence>
<evidence type="ECO:0000256" key="2">
    <source>
        <dbReference type="ARBA" id="ARBA00023163"/>
    </source>
</evidence>
<evidence type="ECO:0000313" key="4">
    <source>
        <dbReference type="EMBL" id="SDC01728.1"/>
    </source>
</evidence>
<dbReference type="PANTHER" id="PTHR43436">
    <property type="entry name" value="ARAC-FAMILY TRANSCRIPTIONAL REGULATOR"/>
    <property type="match status" value="1"/>
</dbReference>
<dbReference type="Pfam" id="PF12833">
    <property type="entry name" value="HTH_18"/>
    <property type="match status" value="1"/>
</dbReference>
<organism evidence="4 5">
    <name type="scientific">Paracidovorax valerianellae</name>
    <dbReference type="NCBI Taxonomy" id="187868"/>
    <lineage>
        <taxon>Bacteria</taxon>
        <taxon>Pseudomonadati</taxon>
        <taxon>Pseudomonadota</taxon>
        <taxon>Betaproteobacteria</taxon>
        <taxon>Burkholderiales</taxon>
        <taxon>Comamonadaceae</taxon>
        <taxon>Paracidovorax</taxon>
    </lineage>
</organism>
<dbReference type="STRING" id="187868.SAMN05192589_10176"/>
<gene>
    <name evidence="4" type="ORF">SAMN05192589_10176</name>
</gene>
<sequence length="323" mass="34187">MVPSLSAPLSASLAASSAALRALVAARAGSEGRTDSLCPGLRYYRFSQPVTHRKLQVLMPGIVVVLQGRKTVAIRNAVHAYGELQCLILGAGVVCEGTVVTADAQSPYLAIHLDLPLALVVKTLLALPSAPEPAAAWAMAPEAARDVSVSPVDARVLDAFLRLLPATDDPADLATIAPLLIEEIVVRLLRSGVGLALRRAAAVTRSAARIHASMQFMAAQHARPLTVSELASEAAMSDSHYAHCFREVSGVSPMRYLRDVRLEAARQMLLGGQSRPGEVAFAVGFDSVSHFTRAFKQRFEASPAAYVRRMASAMAMAPDSSAA</sequence>
<feature type="domain" description="HTH araC/xylS-type" evidence="3">
    <location>
        <begin position="211"/>
        <end position="309"/>
    </location>
</feature>
<evidence type="ECO:0000256" key="1">
    <source>
        <dbReference type="ARBA" id="ARBA00023015"/>
    </source>
</evidence>
<dbReference type="PANTHER" id="PTHR43436:SF1">
    <property type="entry name" value="TRANSCRIPTIONAL REGULATORY PROTEIN"/>
    <property type="match status" value="1"/>
</dbReference>
<dbReference type="EMBL" id="FMZC01000001">
    <property type="protein sequence ID" value="SDC01728.1"/>
    <property type="molecule type" value="Genomic_DNA"/>
</dbReference>
<dbReference type="GO" id="GO:0003700">
    <property type="term" value="F:DNA-binding transcription factor activity"/>
    <property type="evidence" value="ECO:0007669"/>
    <property type="project" value="InterPro"/>
</dbReference>
<dbReference type="InterPro" id="IPR009594">
    <property type="entry name" value="Tscrpt_reg_HTH_AraC_N"/>
</dbReference>
<name>A0A1G6I5M8_9BURK</name>
<dbReference type="Proteomes" id="UP000198781">
    <property type="component" value="Unassembled WGS sequence"/>
</dbReference>
<dbReference type="InterPro" id="IPR018060">
    <property type="entry name" value="HTH_AraC"/>
</dbReference>
<keyword evidence="5" id="KW-1185">Reference proteome</keyword>
<evidence type="ECO:0000259" key="3">
    <source>
        <dbReference type="PROSITE" id="PS01124"/>
    </source>
</evidence>
<dbReference type="Pfam" id="PF06719">
    <property type="entry name" value="AraC_N"/>
    <property type="match status" value="1"/>
</dbReference>
<dbReference type="SMART" id="SM00342">
    <property type="entry name" value="HTH_ARAC"/>
    <property type="match status" value="1"/>
</dbReference>
<dbReference type="SUPFAM" id="SSF46689">
    <property type="entry name" value="Homeodomain-like"/>
    <property type="match status" value="2"/>
</dbReference>
<dbReference type="PROSITE" id="PS01124">
    <property type="entry name" value="HTH_ARAC_FAMILY_2"/>
    <property type="match status" value="1"/>
</dbReference>
<reference evidence="4 5" key="1">
    <citation type="submission" date="2016-10" db="EMBL/GenBank/DDBJ databases">
        <authorList>
            <person name="de Groot N.N."/>
        </authorList>
    </citation>
    <scope>NUCLEOTIDE SEQUENCE [LARGE SCALE GENOMIC DNA]</scope>
    <source>
        <strain evidence="4 5">DSM 16619</strain>
    </source>
</reference>
<dbReference type="GO" id="GO:0043565">
    <property type="term" value="F:sequence-specific DNA binding"/>
    <property type="evidence" value="ECO:0007669"/>
    <property type="project" value="InterPro"/>
</dbReference>
<proteinExistence type="predicted"/>
<keyword evidence="2" id="KW-0804">Transcription</keyword>
<dbReference type="AlphaFoldDB" id="A0A1G6I5M8"/>